<sequence>MNDNSILPSAEQAPKTEKFLAGSPKPKLEEWEQFVSTLKGEKREADGRYQWMFDFYARWQLAVMYRGIDIGDHALGVLEGYSVLLRVLIACSARELVVSKGSGSRRTPQPIVDAPLATRIRNAWRDEDRDAFSSSLRKSATPPVAVNLNDFWSGKNDDIELIAFPIRHGVAHGSVTATGARLRGVRGGSDKNSRLEIIDAITEAVLNDSASLFLKSVKPLLAK</sequence>
<dbReference type="EMBL" id="JAUSRG010000001">
    <property type="protein sequence ID" value="MDP9903129.1"/>
    <property type="molecule type" value="Genomic_DNA"/>
</dbReference>
<dbReference type="AlphaFoldDB" id="A0AAW8DD82"/>
<comment type="caution">
    <text evidence="1">The sequence shown here is derived from an EMBL/GenBank/DDBJ whole genome shotgun (WGS) entry which is preliminary data.</text>
</comment>
<evidence type="ECO:0000313" key="4">
    <source>
        <dbReference type="Proteomes" id="UP001242995"/>
    </source>
</evidence>
<reference evidence="1 3" key="1">
    <citation type="submission" date="2023-07" db="EMBL/GenBank/DDBJ databases">
        <title>Sorghum-associated microbial communities from plants grown in Nebraska, USA.</title>
        <authorList>
            <person name="Schachtman D."/>
        </authorList>
    </citation>
    <scope>NUCLEOTIDE SEQUENCE</scope>
    <source>
        <strain evidence="1">DS1006</strain>
        <strain evidence="2 3">DS1016</strain>
    </source>
</reference>
<dbReference type="RefSeq" id="WP_306958739.1">
    <property type="nucleotide sequence ID" value="NZ_JAUSRG010000001.1"/>
</dbReference>
<keyword evidence="3" id="KW-1185">Reference proteome</keyword>
<name>A0AAW8DD82_9MICC</name>
<dbReference type="Proteomes" id="UP001230951">
    <property type="component" value="Unassembled WGS sequence"/>
</dbReference>
<dbReference type="Proteomes" id="UP001242995">
    <property type="component" value="Unassembled WGS sequence"/>
</dbReference>
<dbReference type="EMBL" id="JAUSTF010000002">
    <property type="protein sequence ID" value="MDQ0180218.1"/>
    <property type="molecule type" value="Genomic_DNA"/>
</dbReference>
<evidence type="ECO:0000313" key="3">
    <source>
        <dbReference type="Proteomes" id="UP001230951"/>
    </source>
</evidence>
<proteinExistence type="predicted"/>
<organism evidence="1 4">
    <name type="scientific">Arthrobacter bambusae</name>
    <dbReference type="NCBI Taxonomy" id="1338426"/>
    <lineage>
        <taxon>Bacteria</taxon>
        <taxon>Bacillati</taxon>
        <taxon>Actinomycetota</taxon>
        <taxon>Actinomycetes</taxon>
        <taxon>Micrococcales</taxon>
        <taxon>Micrococcaceae</taxon>
        <taxon>Arthrobacter</taxon>
    </lineage>
</organism>
<evidence type="ECO:0000313" key="1">
    <source>
        <dbReference type="EMBL" id="MDP9903129.1"/>
    </source>
</evidence>
<protein>
    <recommendedName>
        <fullName evidence="5">RiboL-PSP-HEPN domain-containing protein</fullName>
    </recommendedName>
</protein>
<gene>
    <name evidence="1" type="ORF">J2S90_000069</name>
    <name evidence="2" type="ORF">J2S93_001634</name>
</gene>
<accession>A0AAW8DD82</accession>
<evidence type="ECO:0008006" key="5">
    <source>
        <dbReference type="Google" id="ProtNLM"/>
    </source>
</evidence>
<evidence type="ECO:0000313" key="2">
    <source>
        <dbReference type="EMBL" id="MDQ0180218.1"/>
    </source>
</evidence>